<evidence type="ECO:0000256" key="1">
    <source>
        <dbReference type="SAM" id="MobiDB-lite"/>
    </source>
</evidence>
<protein>
    <submittedName>
        <fullName evidence="2">Uncharacterized protein</fullName>
    </submittedName>
</protein>
<dbReference type="RefSeq" id="WP_184666490.1">
    <property type="nucleotide sequence ID" value="NZ_BAABAI010000034.1"/>
</dbReference>
<dbReference type="AlphaFoldDB" id="A0A7W7SZC4"/>
<organism evidence="2 3">
    <name type="scientific">Saccharothrix violaceirubra</name>
    <dbReference type="NCBI Taxonomy" id="413306"/>
    <lineage>
        <taxon>Bacteria</taxon>
        <taxon>Bacillati</taxon>
        <taxon>Actinomycetota</taxon>
        <taxon>Actinomycetes</taxon>
        <taxon>Pseudonocardiales</taxon>
        <taxon>Pseudonocardiaceae</taxon>
        <taxon>Saccharothrix</taxon>
    </lineage>
</organism>
<accession>A0A7W7SZC4</accession>
<reference evidence="2 3" key="1">
    <citation type="submission" date="2020-08" db="EMBL/GenBank/DDBJ databases">
        <title>Sequencing the genomes of 1000 actinobacteria strains.</title>
        <authorList>
            <person name="Klenk H.-P."/>
        </authorList>
    </citation>
    <scope>NUCLEOTIDE SEQUENCE [LARGE SCALE GENOMIC DNA]</scope>
    <source>
        <strain evidence="2 3">DSM 45084</strain>
    </source>
</reference>
<evidence type="ECO:0000313" key="2">
    <source>
        <dbReference type="EMBL" id="MBB4963741.1"/>
    </source>
</evidence>
<dbReference type="Proteomes" id="UP000542674">
    <property type="component" value="Unassembled WGS sequence"/>
</dbReference>
<feature type="region of interest" description="Disordered" evidence="1">
    <location>
        <begin position="1"/>
        <end position="28"/>
    </location>
</feature>
<gene>
    <name evidence="2" type="ORF">F4559_001100</name>
</gene>
<sequence length="55" mass="5593">MTIPTVRTDDQALTGLASGDPGTVTAGDPGLDARLAAWAATERAALDAQGREALR</sequence>
<proteinExistence type="predicted"/>
<keyword evidence="3" id="KW-1185">Reference proteome</keyword>
<evidence type="ECO:0000313" key="3">
    <source>
        <dbReference type="Proteomes" id="UP000542674"/>
    </source>
</evidence>
<name>A0A7W7SZC4_9PSEU</name>
<dbReference type="EMBL" id="JACHJS010000001">
    <property type="protein sequence ID" value="MBB4963741.1"/>
    <property type="molecule type" value="Genomic_DNA"/>
</dbReference>
<comment type="caution">
    <text evidence="2">The sequence shown here is derived from an EMBL/GenBank/DDBJ whole genome shotgun (WGS) entry which is preliminary data.</text>
</comment>